<dbReference type="Proteomes" id="UP001230504">
    <property type="component" value="Unassembled WGS sequence"/>
</dbReference>
<dbReference type="RefSeq" id="XP_060409864.1">
    <property type="nucleotide sequence ID" value="XM_060561552.1"/>
</dbReference>
<accession>A0AAD8PQ98</accession>
<keyword evidence="3" id="KW-1133">Transmembrane helix</keyword>
<dbReference type="AlphaFoldDB" id="A0AAD8PQ98"/>
<feature type="compositionally biased region" description="Basic and acidic residues" evidence="2">
    <location>
        <begin position="177"/>
        <end position="188"/>
    </location>
</feature>
<feature type="region of interest" description="Disordered" evidence="2">
    <location>
        <begin position="147"/>
        <end position="286"/>
    </location>
</feature>
<keyword evidence="3" id="KW-0472">Membrane</keyword>
<feature type="transmembrane region" description="Helical" evidence="3">
    <location>
        <begin position="420"/>
        <end position="441"/>
    </location>
</feature>
<sequence>MFIASEEEVMLSDKLEAAEGLETVVSAEEAVVSVELDNRAAVNCEEEALVSVEEAVGDTAVCVVVESKKVGVKELPDNDSEADEDSALVDVGAEVVEIEMRDTSNGDSKLVKPEEEVNVDEMLDSAKDDDSEDDKISTAVEVGIEMMETEVVEPEVNAEPSDGSKLEESNEISDNGSARELDEIGDADKPDDEEKIELSEETVESNELDMTAETEKRVDVDVSELSEESVDVDGSPELGIETPKEVGVPDDASNSIVLEELGRTEPSSEVSLDVVDNGETDGSVGLEEEAWIDRALNEAESDNVSEKLDELDDANELRVSVEDEIPNELGKLDSAEGVKEFDRTGELVSKERLEESDDVGKIEELEGSLALAKDCCATTIVPGRLPDGKIVEIGSGVVRNSVPEYSTVDVTKRPGRAKTIVPGAVPLGCIVVMGIVPVIVLEPE</sequence>
<feature type="coiled-coil region" evidence="1">
    <location>
        <begin position="297"/>
        <end position="324"/>
    </location>
</feature>
<comment type="caution">
    <text evidence="4">The sequence shown here is derived from an EMBL/GenBank/DDBJ whole genome shotgun (WGS) entry which is preliminary data.</text>
</comment>
<evidence type="ECO:0000256" key="2">
    <source>
        <dbReference type="SAM" id="MobiDB-lite"/>
    </source>
</evidence>
<keyword evidence="1" id="KW-0175">Coiled coil</keyword>
<name>A0AAD8PQ98_9PEZI</name>
<dbReference type="EMBL" id="JAHLJV010000077">
    <property type="protein sequence ID" value="KAK1574327.1"/>
    <property type="molecule type" value="Genomic_DNA"/>
</dbReference>
<proteinExistence type="predicted"/>
<feature type="compositionally biased region" description="Acidic residues" evidence="2">
    <location>
        <begin position="189"/>
        <end position="212"/>
    </location>
</feature>
<dbReference type="GeneID" id="85445792"/>
<reference evidence="4" key="1">
    <citation type="submission" date="2021-06" db="EMBL/GenBank/DDBJ databases">
        <title>Comparative genomics, transcriptomics and evolutionary studies reveal genomic signatures of adaptation to plant cell wall in hemibiotrophic fungi.</title>
        <authorList>
            <consortium name="DOE Joint Genome Institute"/>
            <person name="Baroncelli R."/>
            <person name="Diaz J.F."/>
            <person name="Benocci T."/>
            <person name="Peng M."/>
            <person name="Battaglia E."/>
            <person name="Haridas S."/>
            <person name="Andreopoulos W."/>
            <person name="Labutti K."/>
            <person name="Pangilinan J."/>
            <person name="Floch G.L."/>
            <person name="Makela M.R."/>
            <person name="Henrissat B."/>
            <person name="Grigoriev I.V."/>
            <person name="Crouch J.A."/>
            <person name="De Vries R.P."/>
            <person name="Sukno S.A."/>
            <person name="Thon M.R."/>
        </authorList>
    </citation>
    <scope>NUCLEOTIDE SEQUENCE</scope>
    <source>
        <strain evidence="4">CBS 125086</strain>
    </source>
</reference>
<feature type="compositionally biased region" description="Acidic residues" evidence="2">
    <location>
        <begin position="221"/>
        <end position="231"/>
    </location>
</feature>
<evidence type="ECO:0000256" key="3">
    <source>
        <dbReference type="SAM" id="Phobius"/>
    </source>
</evidence>
<protein>
    <submittedName>
        <fullName evidence="4">Uncharacterized protein</fullName>
    </submittedName>
</protein>
<keyword evidence="3" id="KW-0812">Transmembrane</keyword>
<keyword evidence="5" id="KW-1185">Reference proteome</keyword>
<gene>
    <name evidence="4" type="ORF">LY79DRAFT_593386</name>
</gene>
<organism evidence="4 5">
    <name type="scientific">Colletotrichum navitas</name>
    <dbReference type="NCBI Taxonomy" id="681940"/>
    <lineage>
        <taxon>Eukaryota</taxon>
        <taxon>Fungi</taxon>
        <taxon>Dikarya</taxon>
        <taxon>Ascomycota</taxon>
        <taxon>Pezizomycotina</taxon>
        <taxon>Sordariomycetes</taxon>
        <taxon>Hypocreomycetidae</taxon>
        <taxon>Glomerellales</taxon>
        <taxon>Glomerellaceae</taxon>
        <taxon>Colletotrichum</taxon>
        <taxon>Colletotrichum graminicola species complex</taxon>
    </lineage>
</organism>
<evidence type="ECO:0000256" key="1">
    <source>
        <dbReference type="SAM" id="Coils"/>
    </source>
</evidence>
<evidence type="ECO:0000313" key="4">
    <source>
        <dbReference type="EMBL" id="KAK1574327.1"/>
    </source>
</evidence>
<evidence type="ECO:0000313" key="5">
    <source>
        <dbReference type="Proteomes" id="UP001230504"/>
    </source>
</evidence>